<keyword evidence="1" id="KW-0732">Signal</keyword>
<accession>A0A0R1YCV8</accession>
<evidence type="ECO:0000313" key="4">
    <source>
        <dbReference type="Proteomes" id="UP000051223"/>
    </source>
</evidence>
<dbReference type="InterPro" id="IPR024968">
    <property type="entry name" value="SlpA_C_lactobacillus"/>
</dbReference>
<evidence type="ECO:0000256" key="1">
    <source>
        <dbReference type="SAM" id="SignalP"/>
    </source>
</evidence>
<dbReference type="Pfam" id="PF03217">
    <property type="entry name" value="SlpA"/>
    <property type="match status" value="2"/>
</dbReference>
<feature type="chain" id="PRO_5038398366" evidence="1">
    <location>
        <begin position="22"/>
        <end position="306"/>
    </location>
</feature>
<dbReference type="eggNOG" id="ENOG5030B2V">
    <property type="taxonomic scope" value="Bacteria"/>
</dbReference>
<feature type="domain" description="S-layer protein C-terminal" evidence="2">
    <location>
        <begin position="193"/>
        <end position="213"/>
    </location>
</feature>
<evidence type="ECO:0000313" key="3">
    <source>
        <dbReference type="EMBL" id="KRM40327.1"/>
    </source>
</evidence>
<feature type="domain" description="S-layer protein C-terminal" evidence="2">
    <location>
        <begin position="122"/>
        <end position="162"/>
    </location>
</feature>
<gene>
    <name evidence="3" type="ORF">FC39_GL000799</name>
</gene>
<proteinExistence type="predicted"/>
<organism evidence="3 4">
    <name type="scientific">Lactobacillus hamsteri DSM 5661 = JCM 6256</name>
    <dbReference type="NCBI Taxonomy" id="1423754"/>
    <lineage>
        <taxon>Bacteria</taxon>
        <taxon>Bacillati</taxon>
        <taxon>Bacillota</taxon>
        <taxon>Bacilli</taxon>
        <taxon>Lactobacillales</taxon>
        <taxon>Lactobacillaceae</taxon>
        <taxon>Lactobacillus</taxon>
    </lineage>
</organism>
<reference evidence="3 4" key="1">
    <citation type="journal article" date="2015" name="Genome Announc.">
        <title>Expanding the biotechnology potential of lactobacilli through comparative genomics of 213 strains and associated genera.</title>
        <authorList>
            <person name="Sun Z."/>
            <person name="Harris H.M."/>
            <person name="McCann A."/>
            <person name="Guo C."/>
            <person name="Argimon S."/>
            <person name="Zhang W."/>
            <person name="Yang X."/>
            <person name="Jeffery I.B."/>
            <person name="Cooney J.C."/>
            <person name="Kagawa T.F."/>
            <person name="Liu W."/>
            <person name="Song Y."/>
            <person name="Salvetti E."/>
            <person name="Wrobel A."/>
            <person name="Rasinkangas P."/>
            <person name="Parkhill J."/>
            <person name="Rea M.C."/>
            <person name="O'Sullivan O."/>
            <person name="Ritari J."/>
            <person name="Douillard F.P."/>
            <person name="Paul Ross R."/>
            <person name="Yang R."/>
            <person name="Briner A.E."/>
            <person name="Felis G.E."/>
            <person name="de Vos W.M."/>
            <person name="Barrangou R."/>
            <person name="Klaenhammer T.R."/>
            <person name="Caufield P.W."/>
            <person name="Cui Y."/>
            <person name="Zhang H."/>
            <person name="O'Toole P.W."/>
        </authorList>
    </citation>
    <scope>NUCLEOTIDE SEQUENCE [LARGE SCALE GENOMIC DNA]</scope>
    <source>
        <strain evidence="3 4">DSM 5661</strain>
    </source>
</reference>
<protein>
    <submittedName>
        <fullName evidence="3">Surface layer protein</fullName>
    </submittedName>
</protein>
<evidence type="ECO:0000259" key="2">
    <source>
        <dbReference type="Pfam" id="PF03217"/>
    </source>
</evidence>
<keyword evidence="4" id="KW-1185">Reference proteome</keyword>
<dbReference type="AlphaFoldDB" id="A0A0R1YCV8"/>
<feature type="signal peptide" evidence="1">
    <location>
        <begin position="1"/>
        <end position="21"/>
    </location>
</feature>
<comment type="caution">
    <text evidence="3">The sequence shown here is derived from an EMBL/GenBank/DDBJ whole genome shotgun (WGS) entry which is preliminary data.</text>
</comment>
<dbReference type="RefSeq" id="WP_025079907.1">
    <property type="nucleotide sequence ID" value="NZ_AZGI01000025.1"/>
</dbReference>
<sequence>MNLKKALIGSVLLMSTGLAFGFSEINAYQAQAATSENTITMRFGGALVYDKNGKPLNDYPGAGTYLEKAHLEEGTTVDYYGKPKYMNWYHRNTNKKAIFYNIGKGGYVLGYNVASLDNKGTLSVYRNSYIYDKNGKRLKKYQGSKSNILIRKGTAVNYVGKLNEMPNTDKNLPKFYYFNTGNQPTADKMLWPSYRTVKGKQYYNIGDGGYIKAINIGYINGKKLKAAEATVVIGKPWRKDTGKYYIWKKNSDGMKLTKKTFSFEPGQKVVVDREYQVGRTYWRVKGTENYIFGPDIKTFPLQYPRY</sequence>
<dbReference type="EMBL" id="AZGI01000025">
    <property type="protein sequence ID" value="KRM40327.1"/>
    <property type="molecule type" value="Genomic_DNA"/>
</dbReference>
<dbReference type="Proteomes" id="UP000051223">
    <property type="component" value="Unassembled WGS sequence"/>
</dbReference>
<name>A0A0R1YCV8_9LACO</name>
<dbReference type="PATRIC" id="fig|1423754.3.peg.820"/>